<gene>
    <name evidence="2" type="ORF">CC80DRAFT_97513</name>
</gene>
<accession>A0A6A5UG81</accession>
<name>A0A6A5UG81_9PLEO</name>
<feature type="signal peptide" evidence="1">
    <location>
        <begin position="1"/>
        <end position="30"/>
    </location>
</feature>
<sequence>MGRIHGQTRLLCNVLLSLGSFKCFVLHVDGRVVSLRLYFPHAIPFLHSVAAFWHDSHGGRHGKIVLCQHFAWRA</sequence>
<evidence type="ECO:0008006" key="4">
    <source>
        <dbReference type="Google" id="ProtNLM"/>
    </source>
</evidence>
<reference evidence="2" key="1">
    <citation type="journal article" date="2020" name="Stud. Mycol.">
        <title>101 Dothideomycetes genomes: a test case for predicting lifestyles and emergence of pathogens.</title>
        <authorList>
            <person name="Haridas S."/>
            <person name="Albert R."/>
            <person name="Binder M."/>
            <person name="Bloem J."/>
            <person name="Labutti K."/>
            <person name="Salamov A."/>
            <person name="Andreopoulos B."/>
            <person name="Baker S."/>
            <person name="Barry K."/>
            <person name="Bills G."/>
            <person name="Bluhm B."/>
            <person name="Cannon C."/>
            <person name="Castanera R."/>
            <person name="Culley D."/>
            <person name="Daum C."/>
            <person name="Ezra D."/>
            <person name="Gonzalez J."/>
            <person name="Henrissat B."/>
            <person name="Kuo A."/>
            <person name="Liang C."/>
            <person name="Lipzen A."/>
            <person name="Lutzoni F."/>
            <person name="Magnuson J."/>
            <person name="Mondo S."/>
            <person name="Nolan M."/>
            <person name="Ohm R."/>
            <person name="Pangilinan J."/>
            <person name="Park H.-J."/>
            <person name="Ramirez L."/>
            <person name="Alfaro M."/>
            <person name="Sun H."/>
            <person name="Tritt A."/>
            <person name="Yoshinaga Y."/>
            <person name="Zwiers L.-H."/>
            <person name="Turgeon B."/>
            <person name="Goodwin S."/>
            <person name="Spatafora J."/>
            <person name="Crous P."/>
            <person name="Grigoriev I."/>
        </authorList>
    </citation>
    <scope>NUCLEOTIDE SEQUENCE</scope>
    <source>
        <strain evidence="2">CBS 675.92</strain>
    </source>
</reference>
<evidence type="ECO:0000313" key="2">
    <source>
        <dbReference type="EMBL" id="KAF1962772.1"/>
    </source>
</evidence>
<protein>
    <recommendedName>
        <fullName evidence="4">Secreted protein</fullName>
    </recommendedName>
</protein>
<keyword evidence="3" id="KW-1185">Reference proteome</keyword>
<evidence type="ECO:0000313" key="3">
    <source>
        <dbReference type="Proteomes" id="UP000800035"/>
    </source>
</evidence>
<dbReference type="AlphaFoldDB" id="A0A6A5UG81"/>
<dbReference type="Proteomes" id="UP000800035">
    <property type="component" value="Unassembled WGS sequence"/>
</dbReference>
<organism evidence="2 3">
    <name type="scientific">Byssothecium circinans</name>
    <dbReference type="NCBI Taxonomy" id="147558"/>
    <lineage>
        <taxon>Eukaryota</taxon>
        <taxon>Fungi</taxon>
        <taxon>Dikarya</taxon>
        <taxon>Ascomycota</taxon>
        <taxon>Pezizomycotina</taxon>
        <taxon>Dothideomycetes</taxon>
        <taxon>Pleosporomycetidae</taxon>
        <taxon>Pleosporales</taxon>
        <taxon>Massarineae</taxon>
        <taxon>Massarinaceae</taxon>
        <taxon>Byssothecium</taxon>
    </lineage>
</organism>
<dbReference type="EMBL" id="ML976978">
    <property type="protein sequence ID" value="KAF1962772.1"/>
    <property type="molecule type" value="Genomic_DNA"/>
</dbReference>
<keyword evidence="1" id="KW-0732">Signal</keyword>
<feature type="chain" id="PRO_5025512108" description="Secreted protein" evidence="1">
    <location>
        <begin position="31"/>
        <end position="74"/>
    </location>
</feature>
<proteinExistence type="predicted"/>
<evidence type="ECO:0000256" key="1">
    <source>
        <dbReference type="SAM" id="SignalP"/>
    </source>
</evidence>